<accession>A0A7S9LTU8</accession>
<evidence type="ECO:0000259" key="1">
    <source>
        <dbReference type="PROSITE" id="PS51819"/>
    </source>
</evidence>
<gene>
    <name evidence="2" type="ORF">I0K15_05080</name>
</gene>
<keyword evidence="3" id="KW-1185">Reference proteome</keyword>
<organism evidence="2 3">
    <name type="scientific">Pontivivens ytuae</name>
    <dbReference type="NCBI Taxonomy" id="2789856"/>
    <lineage>
        <taxon>Bacteria</taxon>
        <taxon>Pseudomonadati</taxon>
        <taxon>Pseudomonadota</taxon>
        <taxon>Alphaproteobacteria</taxon>
        <taxon>Rhodobacterales</taxon>
        <taxon>Paracoccaceae</taxon>
        <taxon>Pontivivens</taxon>
    </lineage>
</organism>
<dbReference type="InterPro" id="IPR004360">
    <property type="entry name" value="Glyas_Fos-R_dOase_dom"/>
</dbReference>
<feature type="domain" description="VOC" evidence="1">
    <location>
        <begin position="16"/>
        <end position="147"/>
    </location>
</feature>
<dbReference type="Pfam" id="PF00903">
    <property type="entry name" value="Glyoxalase"/>
    <property type="match status" value="1"/>
</dbReference>
<proteinExistence type="predicted"/>
<dbReference type="RefSeq" id="WP_196104321.1">
    <property type="nucleotide sequence ID" value="NZ_CP064942.1"/>
</dbReference>
<dbReference type="AlphaFoldDB" id="A0A7S9LTU8"/>
<dbReference type="InterPro" id="IPR037523">
    <property type="entry name" value="VOC_core"/>
</dbReference>
<evidence type="ECO:0000313" key="2">
    <source>
        <dbReference type="EMBL" id="QPH55122.1"/>
    </source>
</evidence>
<dbReference type="Proteomes" id="UP000594800">
    <property type="component" value="Chromosome"/>
</dbReference>
<dbReference type="InterPro" id="IPR029068">
    <property type="entry name" value="Glyas_Bleomycin-R_OHBP_Dase"/>
</dbReference>
<name>A0A7S9LTU8_9RHOB</name>
<sequence length="153" mass="16198">MTAELQGQRPPFTVGGLGEIAIRCADLDAMEAFYADVLGLTRLAERAGGIVFFDLGPGVAGHTQVLALFGPGAGTRPALHPEGVPQTGGSSSLHHLALGVTPAEQEKAIAWYAETGQPHRIEEFDWIGWRGVFTQDPEGNTVELVARIKEPAA</sequence>
<protein>
    <submittedName>
        <fullName evidence="2">VOC family protein</fullName>
    </submittedName>
</protein>
<dbReference type="Gene3D" id="3.10.180.10">
    <property type="entry name" value="2,3-Dihydroxybiphenyl 1,2-Dioxygenase, domain 1"/>
    <property type="match status" value="1"/>
</dbReference>
<evidence type="ECO:0000313" key="3">
    <source>
        <dbReference type="Proteomes" id="UP000594800"/>
    </source>
</evidence>
<reference evidence="2 3" key="1">
    <citation type="submission" date="2020-11" db="EMBL/GenBank/DDBJ databases">
        <title>Description of Pontivivens ytuae sp. nov. isolated from deep sea sediment of Mariana Trench.</title>
        <authorList>
            <person name="Wang Z."/>
            <person name="Sun Q.-L."/>
            <person name="Xu X.-D."/>
            <person name="Tang Y.-Z."/>
            <person name="Zhang J."/>
        </authorList>
    </citation>
    <scope>NUCLEOTIDE SEQUENCE [LARGE SCALE GENOMIC DNA]</scope>
    <source>
        <strain evidence="2 3">MT2928</strain>
    </source>
</reference>
<dbReference type="KEGG" id="poz:I0K15_05080"/>
<dbReference type="PROSITE" id="PS51819">
    <property type="entry name" value="VOC"/>
    <property type="match status" value="1"/>
</dbReference>
<dbReference type="SUPFAM" id="SSF54593">
    <property type="entry name" value="Glyoxalase/Bleomycin resistance protein/Dihydroxybiphenyl dioxygenase"/>
    <property type="match status" value="1"/>
</dbReference>
<dbReference type="EMBL" id="CP064942">
    <property type="protein sequence ID" value="QPH55122.1"/>
    <property type="molecule type" value="Genomic_DNA"/>
</dbReference>